<feature type="signal peptide" evidence="1">
    <location>
        <begin position="1"/>
        <end position="24"/>
    </location>
</feature>
<dbReference type="RefSeq" id="WP_000988987.1">
    <property type="nucleotide sequence ID" value="NZ_KM670336.1"/>
</dbReference>
<name>A0A097J0B2_SALSE</name>
<geneLocation type="plasmid" evidence="2">
    <name>pSRC119-A/C</name>
</geneLocation>
<protein>
    <submittedName>
        <fullName evidence="2">Uncharacterized protein</fullName>
    </submittedName>
</protein>
<keyword evidence="1" id="KW-0732">Signal</keyword>
<dbReference type="EMBL" id="KM670336">
    <property type="protein sequence ID" value="AIT72596.1"/>
    <property type="molecule type" value="Genomic_DNA"/>
</dbReference>
<dbReference type="AlphaFoldDB" id="A0A097J0B2"/>
<reference evidence="2" key="1">
    <citation type="journal article" date="2015" name="J. Antimicrob. Chemother.">
        <title>A type 2 A/C2 plasmid carrying the aacC4 apramycin resistance gene and the erm(42) erythromycin resistance gene recovered from two Salmonella enterica serovars.</title>
        <authorList>
            <person name="Harmer C.J."/>
            <person name="Holt K.E."/>
            <person name="Hall R.M."/>
        </authorList>
    </citation>
    <scope>NUCLEOTIDE SEQUENCE</scope>
    <source>
        <strain evidence="2">SRC119</strain>
        <plasmid evidence="2">pSRC119-A/C</plasmid>
    </source>
</reference>
<feature type="chain" id="PRO_5001931066" evidence="1">
    <location>
        <begin position="25"/>
        <end position="142"/>
    </location>
</feature>
<proteinExistence type="predicted"/>
<keyword evidence="2" id="KW-0614">Plasmid</keyword>
<evidence type="ECO:0000313" key="2">
    <source>
        <dbReference type="EMBL" id="AIT72596.1"/>
    </source>
</evidence>
<evidence type="ECO:0000256" key="1">
    <source>
        <dbReference type="SAM" id="SignalP"/>
    </source>
</evidence>
<organism evidence="2">
    <name type="scientific">Salmonella senftenberg</name>
    <dbReference type="NCBI Taxonomy" id="28150"/>
    <lineage>
        <taxon>Bacteria</taxon>
        <taxon>Pseudomonadati</taxon>
        <taxon>Pseudomonadota</taxon>
        <taxon>Gammaproteobacteria</taxon>
        <taxon>Enterobacterales</taxon>
        <taxon>Enterobacteriaceae</taxon>
        <taxon>Salmonella</taxon>
    </lineage>
</organism>
<sequence length="142" mass="15705">MMTRAAMAALLSALVIGLVSDLAAQELVVSPVAIDKSTEVEKEATFHNRKWVLRTGQVSGFFICQGDNKDIYYRHDRVGAHCQKTSTGWRNVLGLRDDVPEVELSVYLGTVEGVPVKVLHQEVDGYDLKVQYKVARKGSANE</sequence>
<accession>A0A097J0B2</accession>